<comment type="similarity">
    <text evidence="6">Belongs to the class IV-like SAM-binding methyltransferase superfamily. RNA methyltransferase TrmH family. TrmL subfamily.</text>
</comment>
<keyword evidence="5 6" id="KW-0819">tRNA processing</keyword>
<dbReference type="PANTHER" id="PTHR42971">
    <property type="entry name" value="TRNA (CYTIDINE(34)-2'-O)-METHYLTRANSFERASE"/>
    <property type="match status" value="1"/>
</dbReference>
<accession>A0ABU1JTB0</accession>
<name>A0ABU1JTB0_9PROT</name>
<dbReference type="PANTHER" id="PTHR42971:SF1">
    <property type="entry name" value="TRNA (CYTIDINE(34)-2'-O)-METHYLTRANSFERASE"/>
    <property type="match status" value="1"/>
</dbReference>
<dbReference type="InterPro" id="IPR016914">
    <property type="entry name" value="TrmL"/>
</dbReference>
<protein>
    <recommendedName>
        <fullName evidence="6">tRNA (cytidine(34)-2'-O)-methyltransferase</fullName>
        <ecNumber evidence="6">2.1.1.207</ecNumber>
    </recommendedName>
    <alternativeName>
        <fullName evidence="6">tRNA (cytidine/uridine-2'-O-)-methyltransferase TrmL</fullName>
    </alternativeName>
</protein>
<proteinExistence type="inferred from homology"/>
<feature type="binding site" evidence="6">
    <location>
        <position position="77"/>
    </location>
    <ligand>
        <name>S-adenosyl-L-methionine</name>
        <dbReference type="ChEBI" id="CHEBI:59789"/>
    </ligand>
</feature>
<keyword evidence="4 6" id="KW-0949">S-adenosyl-L-methionine</keyword>
<feature type="binding site" evidence="6">
    <location>
        <position position="99"/>
    </location>
    <ligand>
        <name>S-adenosyl-L-methionine</name>
        <dbReference type="ChEBI" id="CHEBI:59789"/>
    </ligand>
</feature>
<comment type="catalytic activity">
    <reaction evidence="6">
        <text>5-carboxymethylaminomethyluridine(34) in tRNA(Leu) + S-adenosyl-L-methionine = 5-carboxymethylaminomethyl-2'-O-methyluridine(34) in tRNA(Leu) + S-adenosyl-L-homocysteine + H(+)</text>
        <dbReference type="Rhea" id="RHEA:43088"/>
        <dbReference type="Rhea" id="RHEA-COMP:10333"/>
        <dbReference type="Rhea" id="RHEA-COMP:10334"/>
        <dbReference type="ChEBI" id="CHEBI:15378"/>
        <dbReference type="ChEBI" id="CHEBI:57856"/>
        <dbReference type="ChEBI" id="CHEBI:59789"/>
        <dbReference type="ChEBI" id="CHEBI:74508"/>
        <dbReference type="ChEBI" id="CHEBI:74511"/>
        <dbReference type="EC" id="2.1.1.207"/>
    </reaction>
</comment>
<keyword evidence="1 6" id="KW-0963">Cytoplasm</keyword>
<evidence type="ECO:0000256" key="3">
    <source>
        <dbReference type="ARBA" id="ARBA00022679"/>
    </source>
</evidence>
<comment type="caution">
    <text evidence="8">The sequence shown here is derived from an EMBL/GenBank/DDBJ whole genome shotgun (WGS) entry which is preliminary data.</text>
</comment>
<feature type="binding site" evidence="6">
    <location>
        <position position="119"/>
    </location>
    <ligand>
        <name>S-adenosyl-L-methionine</name>
        <dbReference type="ChEBI" id="CHEBI:59789"/>
    </ligand>
</feature>
<sequence length="153" mass="16840">MRLVLYEPDIPQNTGTMLRLGAALGVAVDLIEPCGFLIDDRRLRRAAMDYADFLDLTRWTSWRRYSEAGHAGRLVLLTTRAAQPYTEFAFAADDRIMVGRESAGVPDAVHDAAGARLVIPLRPEARSINVATAAAMVLGEAIRQTTLSMIARR</sequence>
<reference evidence="8 9" key="1">
    <citation type="submission" date="2023-07" db="EMBL/GenBank/DDBJ databases">
        <title>Sorghum-associated microbial communities from plants grown in Nebraska, USA.</title>
        <authorList>
            <person name="Schachtman D."/>
        </authorList>
    </citation>
    <scope>NUCLEOTIDE SEQUENCE [LARGE SCALE GENOMIC DNA]</scope>
    <source>
        <strain evidence="8 9">584</strain>
    </source>
</reference>
<organism evidence="8 9">
    <name type="scientific">Inquilinus ginsengisoli</name>
    <dbReference type="NCBI Taxonomy" id="363840"/>
    <lineage>
        <taxon>Bacteria</taxon>
        <taxon>Pseudomonadati</taxon>
        <taxon>Pseudomonadota</taxon>
        <taxon>Alphaproteobacteria</taxon>
        <taxon>Rhodospirillales</taxon>
        <taxon>Rhodospirillaceae</taxon>
        <taxon>Inquilinus</taxon>
    </lineage>
</organism>
<evidence type="ECO:0000256" key="4">
    <source>
        <dbReference type="ARBA" id="ARBA00022691"/>
    </source>
</evidence>
<dbReference type="Gene3D" id="3.40.1280.10">
    <property type="match status" value="1"/>
</dbReference>
<dbReference type="CDD" id="cd18094">
    <property type="entry name" value="SpoU-like_TrmL"/>
    <property type="match status" value="1"/>
</dbReference>
<comment type="function">
    <text evidence="6">Methylates the ribose at the nucleotide 34 wobble position in the two leucyl isoacceptors tRNA(Leu)(CmAA) and tRNA(Leu)(cmnm5UmAA). Catalyzes the methyl transfer from S-adenosyl-L-methionine to the 2'-OH of the wobble nucleotide.</text>
</comment>
<dbReference type="GO" id="GO:0008168">
    <property type="term" value="F:methyltransferase activity"/>
    <property type="evidence" value="ECO:0007669"/>
    <property type="project" value="UniProtKB-KW"/>
</dbReference>
<evidence type="ECO:0000256" key="6">
    <source>
        <dbReference type="HAMAP-Rule" id="MF_01885"/>
    </source>
</evidence>
<dbReference type="Pfam" id="PF00588">
    <property type="entry name" value="SpoU_methylase"/>
    <property type="match status" value="1"/>
</dbReference>
<evidence type="ECO:0000256" key="2">
    <source>
        <dbReference type="ARBA" id="ARBA00022603"/>
    </source>
</evidence>
<dbReference type="EC" id="2.1.1.207" evidence="6"/>
<dbReference type="InterPro" id="IPR029026">
    <property type="entry name" value="tRNA_m1G_MTases_N"/>
</dbReference>
<keyword evidence="2 6" id="KW-0489">Methyltransferase</keyword>
<dbReference type="PIRSF" id="PIRSF029256">
    <property type="entry name" value="SpoU_TrmH_prd"/>
    <property type="match status" value="1"/>
</dbReference>
<dbReference type="GO" id="GO:0032259">
    <property type="term" value="P:methylation"/>
    <property type="evidence" value="ECO:0007669"/>
    <property type="project" value="UniProtKB-KW"/>
</dbReference>
<evidence type="ECO:0000256" key="5">
    <source>
        <dbReference type="ARBA" id="ARBA00022694"/>
    </source>
</evidence>
<dbReference type="Proteomes" id="UP001262410">
    <property type="component" value="Unassembled WGS sequence"/>
</dbReference>
<evidence type="ECO:0000313" key="9">
    <source>
        <dbReference type="Proteomes" id="UP001262410"/>
    </source>
</evidence>
<feature type="domain" description="tRNA/rRNA methyltransferase SpoU type" evidence="7">
    <location>
        <begin position="2"/>
        <end position="138"/>
    </location>
</feature>
<comment type="subunit">
    <text evidence="6">Homodimer.</text>
</comment>
<dbReference type="InterPro" id="IPR029028">
    <property type="entry name" value="Alpha/beta_knot_MTases"/>
</dbReference>
<keyword evidence="3 6" id="KW-0808">Transferase</keyword>
<evidence type="ECO:0000256" key="1">
    <source>
        <dbReference type="ARBA" id="ARBA00022490"/>
    </source>
</evidence>
<dbReference type="EMBL" id="JAVDPW010000007">
    <property type="protein sequence ID" value="MDR6291860.1"/>
    <property type="molecule type" value="Genomic_DNA"/>
</dbReference>
<comment type="catalytic activity">
    <reaction evidence="6">
        <text>cytidine(34) in tRNA + S-adenosyl-L-methionine = 2'-O-methylcytidine(34) in tRNA + S-adenosyl-L-homocysteine + H(+)</text>
        <dbReference type="Rhea" id="RHEA:43084"/>
        <dbReference type="Rhea" id="RHEA-COMP:10331"/>
        <dbReference type="Rhea" id="RHEA-COMP:10332"/>
        <dbReference type="ChEBI" id="CHEBI:15378"/>
        <dbReference type="ChEBI" id="CHEBI:57856"/>
        <dbReference type="ChEBI" id="CHEBI:59789"/>
        <dbReference type="ChEBI" id="CHEBI:74495"/>
        <dbReference type="ChEBI" id="CHEBI:82748"/>
        <dbReference type="EC" id="2.1.1.207"/>
    </reaction>
</comment>
<dbReference type="HAMAP" id="MF_01885">
    <property type="entry name" value="tRNA_methyltr_TrmL"/>
    <property type="match status" value="1"/>
</dbReference>
<comment type="subcellular location">
    <subcellularLocation>
        <location evidence="6">Cytoplasm</location>
    </subcellularLocation>
</comment>
<feature type="binding site" evidence="6">
    <location>
        <position position="127"/>
    </location>
    <ligand>
        <name>S-adenosyl-L-methionine</name>
        <dbReference type="ChEBI" id="CHEBI:59789"/>
    </ligand>
</feature>
<dbReference type="InterPro" id="IPR001537">
    <property type="entry name" value="SpoU_MeTrfase"/>
</dbReference>
<gene>
    <name evidence="6" type="primary">trmL</name>
    <name evidence="8" type="ORF">E9232_004394</name>
</gene>
<dbReference type="RefSeq" id="WP_309797430.1">
    <property type="nucleotide sequence ID" value="NZ_JAVDPW010000007.1"/>
</dbReference>
<dbReference type="SUPFAM" id="SSF75217">
    <property type="entry name" value="alpha/beta knot"/>
    <property type="match status" value="1"/>
</dbReference>
<keyword evidence="9" id="KW-1185">Reference proteome</keyword>
<evidence type="ECO:0000259" key="7">
    <source>
        <dbReference type="Pfam" id="PF00588"/>
    </source>
</evidence>
<evidence type="ECO:0000313" key="8">
    <source>
        <dbReference type="EMBL" id="MDR6291860.1"/>
    </source>
</evidence>